<reference evidence="2 3" key="1">
    <citation type="submission" date="2024-08" db="EMBL/GenBank/DDBJ databases">
        <title>Whole-genome sequencing of halo(alkali)philic microorganisms from hypersaline lakes.</title>
        <authorList>
            <person name="Sorokin D.Y."/>
            <person name="Merkel A.Y."/>
            <person name="Messina E."/>
            <person name="Yakimov M."/>
        </authorList>
    </citation>
    <scope>NUCLEOTIDE SEQUENCE [LARGE SCALE GENOMIC DNA]</scope>
    <source>
        <strain evidence="2 3">AB-hyl4</strain>
    </source>
</reference>
<dbReference type="RefSeq" id="WP_425346855.1">
    <property type="nucleotide sequence ID" value="NZ_JBGUBD010000013.1"/>
</dbReference>
<dbReference type="EMBL" id="JBGUBD010000013">
    <property type="protein sequence ID" value="MFA9479929.1"/>
    <property type="molecule type" value="Genomic_DNA"/>
</dbReference>
<evidence type="ECO:0000256" key="1">
    <source>
        <dbReference type="SAM" id="Phobius"/>
    </source>
</evidence>
<gene>
    <name evidence="2" type="ORF">ACERK3_16720</name>
</gene>
<comment type="caution">
    <text evidence="2">The sequence shown here is derived from an EMBL/GenBank/DDBJ whole genome shotgun (WGS) entry which is preliminary data.</text>
</comment>
<keyword evidence="1" id="KW-0472">Membrane</keyword>
<keyword evidence="1" id="KW-1133">Transmembrane helix</keyword>
<keyword evidence="3" id="KW-1185">Reference proteome</keyword>
<protein>
    <submittedName>
        <fullName evidence="2">Uncharacterized protein</fullName>
    </submittedName>
</protein>
<proteinExistence type="predicted"/>
<accession>A0ABV4U8K2</accession>
<evidence type="ECO:0000313" key="2">
    <source>
        <dbReference type="EMBL" id="MFA9479929.1"/>
    </source>
</evidence>
<feature type="transmembrane region" description="Helical" evidence="1">
    <location>
        <begin position="23"/>
        <end position="44"/>
    </location>
</feature>
<evidence type="ECO:0000313" key="3">
    <source>
        <dbReference type="Proteomes" id="UP001575105"/>
    </source>
</evidence>
<sequence length="250" mass="28020">MHALTPELINTLAQAGGGGRIDVALQVGAGGVLVAIIWGVVAWYRRRGRTQRFDAFVQQPGFEPINDQKQLETLSESIGDVFGDMSMYARQLTIRGALHYPSEEFDVKVVHVVLGFEASNAQHHTMEKVVVLVSGFKHPLPRFRVMPNNFLFRHIHRNKIFDANTKFGEHNLVLGRDREHINALFTPDVQQPLQENRSMVIEARRDLLAFFLHDERVEPDDLGAFVADCLSLAALIRKNAADMSATPAQS</sequence>
<keyword evidence="1" id="KW-0812">Transmembrane</keyword>
<dbReference type="Proteomes" id="UP001575105">
    <property type="component" value="Unassembled WGS sequence"/>
</dbReference>
<organism evidence="2 3">
    <name type="scientific">Natronomicrosphaera hydrolytica</name>
    <dbReference type="NCBI Taxonomy" id="3242702"/>
    <lineage>
        <taxon>Bacteria</taxon>
        <taxon>Pseudomonadati</taxon>
        <taxon>Planctomycetota</taxon>
        <taxon>Phycisphaerae</taxon>
        <taxon>Phycisphaerales</taxon>
        <taxon>Phycisphaeraceae</taxon>
        <taxon>Natronomicrosphaera</taxon>
    </lineage>
</organism>
<name>A0ABV4U8K2_9BACT</name>